<comment type="function">
    <text evidence="15 17">Poorly processive, error-prone DNA polymerase involved in untargeted mutagenesis. Copies undamaged DNA at stalled replication forks, which arise in vivo from mismatched or misaligned primer ends. These misaligned primers can be extended by PolIV. Exhibits no 3'-5' exonuclease (proofreading) activity. May be involved in translesional synthesis, in conjunction with the beta clamp from PolIII.</text>
</comment>
<keyword evidence="7 17" id="KW-0548">Nucleotidyltransferase</keyword>
<evidence type="ECO:0000256" key="15">
    <source>
        <dbReference type="ARBA" id="ARBA00025589"/>
    </source>
</evidence>
<keyword evidence="9 17" id="KW-0479">Metal-binding</keyword>
<evidence type="ECO:0000259" key="19">
    <source>
        <dbReference type="PROSITE" id="PS50173"/>
    </source>
</evidence>
<evidence type="ECO:0000256" key="7">
    <source>
        <dbReference type="ARBA" id="ARBA00022695"/>
    </source>
</evidence>
<dbReference type="FunFam" id="3.30.1490.100:FF:000004">
    <property type="entry name" value="DNA polymerase IV"/>
    <property type="match status" value="1"/>
</dbReference>
<dbReference type="InterPro" id="IPR001126">
    <property type="entry name" value="UmuC"/>
</dbReference>
<dbReference type="EC" id="2.7.7.7" evidence="17"/>
<evidence type="ECO:0000256" key="12">
    <source>
        <dbReference type="ARBA" id="ARBA00022932"/>
    </source>
</evidence>
<keyword evidence="11 17" id="KW-0460">Magnesium</keyword>
<evidence type="ECO:0000256" key="17">
    <source>
        <dbReference type="HAMAP-Rule" id="MF_01113"/>
    </source>
</evidence>
<dbReference type="SUPFAM" id="SSF56672">
    <property type="entry name" value="DNA/RNA polymerases"/>
    <property type="match status" value="1"/>
</dbReference>
<dbReference type="Pfam" id="PF11799">
    <property type="entry name" value="IMS_C"/>
    <property type="match status" value="1"/>
</dbReference>
<keyword evidence="4 17" id="KW-0515">Mutator protein</keyword>
<gene>
    <name evidence="17" type="primary">dinB</name>
    <name evidence="20" type="ORF">ENJ46_01280</name>
</gene>
<dbReference type="Proteomes" id="UP000886042">
    <property type="component" value="Unassembled WGS sequence"/>
</dbReference>
<keyword evidence="8 17" id="KW-0235">DNA replication</keyword>
<evidence type="ECO:0000256" key="2">
    <source>
        <dbReference type="ARBA" id="ARBA00010945"/>
    </source>
</evidence>
<dbReference type="GO" id="GO:0042276">
    <property type="term" value="P:error-prone translesion synthesis"/>
    <property type="evidence" value="ECO:0007669"/>
    <property type="project" value="TreeGrafter"/>
</dbReference>
<evidence type="ECO:0000256" key="11">
    <source>
        <dbReference type="ARBA" id="ARBA00022842"/>
    </source>
</evidence>
<dbReference type="Pfam" id="PF00817">
    <property type="entry name" value="IMS"/>
    <property type="match status" value="1"/>
</dbReference>
<protein>
    <recommendedName>
        <fullName evidence="17">DNA polymerase IV</fullName>
        <shortName evidence="17">Pol IV</shortName>
        <ecNumber evidence="17">2.7.7.7</ecNumber>
    </recommendedName>
</protein>
<feature type="binding site" evidence="17">
    <location>
        <position position="136"/>
    </location>
    <ligand>
        <name>Mg(2+)</name>
        <dbReference type="ChEBI" id="CHEBI:18420"/>
    </ligand>
</feature>
<feature type="active site" evidence="17">
    <location>
        <position position="137"/>
    </location>
</feature>
<evidence type="ECO:0000256" key="16">
    <source>
        <dbReference type="ARBA" id="ARBA00049244"/>
    </source>
</evidence>
<feature type="region of interest" description="Disordered" evidence="18">
    <location>
        <begin position="415"/>
        <end position="439"/>
    </location>
</feature>
<evidence type="ECO:0000256" key="10">
    <source>
        <dbReference type="ARBA" id="ARBA00022763"/>
    </source>
</evidence>
<dbReference type="GO" id="GO:0003887">
    <property type="term" value="F:DNA-directed DNA polymerase activity"/>
    <property type="evidence" value="ECO:0007669"/>
    <property type="project" value="UniProtKB-UniRule"/>
</dbReference>
<comment type="subcellular location">
    <subcellularLocation>
        <location evidence="1 17">Cytoplasm</location>
    </subcellularLocation>
</comment>
<accession>A0A7C3FYN6</accession>
<evidence type="ECO:0000256" key="1">
    <source>
        <dbReference type="ARBA" id="ARBA00004496"/>
    </source>
</evidence>
<dbReference type="PROSITE" id="PS50173">
    <property type="entry name" value="UMUC"/>
    <property type="match status" value="1"/>
</dbReference>
<evidence type="ECO:0000256" key="3">
    <source>
        <dbReference type="ARBA" id="ARBA00011245"/>
    </source>
</evidence>
<dbReference type="InterPro" id="IPR017961">
    <property type="entry name" value="DNA_pol_Y-fam_little_finger"/>
</dbReference>
<dbReference type="EMBL" id="DRMN01000088">
    <property type="protein sequence ID" value="HFB54530.1"/>
    <property type="molecule type" value="Genomic_DNA"/>
</dbReference>
<feature type="binding site" evidence="17">
    <location>
        <position position="43"/>
    </location>
    <ligand>
        <name>Mg(2+)</name>
        <dbReference type="ChEBI" id="CHEBI:18420"/>
    </ligand>
</feature>
<reference evidence="20" key="1">
    <citation type="journal article" date="2020" name="mSystems">
        <title>Genome- and Community-Level Interaction Insights into Carbon Utilization and Element Cycling Functions of Hydrothermarchaeota in Hydrothermal Sediment.</title>
        <authorList>
            <person name="Zhou Z."/>
            <person name="Liu Y."/>
            <person name="Xu W."/>
            <person name="Pan J."/>
            <person name="Luo Z.H."/>
            <person name="Li M."/>
        </authorList>
    </citation>
    <scope>NUCLEOTIDE SEQUENCE [LARGE SCALE GENOMIC DNA]</scope>
    <source>
        <strain evidence="20">HyVt-489</strain>
    </source>
</reference>
<proteinExistence type="inferred from homology"/>
<sequence>MCAHICRDCGLMMAETASICPRCASHKILSHPELNTLSIAHVDCDAFYASVEKRDNPDLIDKPVIIGGGKRGVVAAACYTARVYGVRSAMPMFQALKACPHAVVIRPHMSKYSHEGQRIKNMMLDLTPLVQSLSIDEAFLDLSGTERLHNGSPALTLINLQKRIREEVGVSVSVGLSYNKFLAKTASDLDKPNGFAILGRADALDFLRDKPVQFIFGVGPAFARSLKKIGIYTIADVRQKSDAFMAQKFGEMGLRLAQLARAEDVRPVSPSSVRKSISSEITFDTNISGEAALSDRLWQVCVKTADRAKAKNMAGFVVTMKLKTGSFQTITRRRTLAEPVQLADIMFRTCLPMLHTEIAGSKSMRKFRLIGVGISHLCAPQYDAGDLLDPDAIKRGKAERASDIARAKFGSDAVMTGRTLRQHTRKRQDSSQEEVDKNK</sequence>
<dbReference type="GO" id="GO:0005829">
    <property type="term" value="C:cytosol"/>
    <property type="evidence" value="ECO:0007669"/>
    <property type="project" value="TreeGrafter"/>
</dbReference>
<dbReference type="Gene3D" id="3.30.70.270">
    <property type="match status" value="1"/>
</dbReference>
<keyword evidence="14 17" id="KW-0234">DNA repair</keyword>
<keyword evidence="10 17" id="KW-0227">DNA damage</keyword>
<evidence type="ECO:0000256" key="14">
    <source>
        <dbReference type="ARBA" id="ARBA00023204"/>
    </source>
</evidence>
<organism evidence="20">
    <name type="scientific">Hellea balneolensis</name>
    <dbReference type="NCBI Taxonomy" id="287478"/>
    <lineage>
        <taxon>Bacteria</taxon>
        <taxon>Pseudomonadati</taxon>
        <taxon>Pseudomonadota</taxon>
        <taxon>Alphaproteobacteria</taxon>
        <taxon>Maricaulales</taxon>
        <taxon>Robiginitomaculaceae</taxon>
        <taxon>Hellea</taxon>
    </lineage>
</organism>
<dbReference type="NCBIfam" id="NF002677">
    <property type="entry name" value="PRK02406.1"/>
    <property type="match status" value="1"/>
</dbReference>
<comment type="similarity">
    <text evidence="2 17">Belongs to the DNA polymerase type-Y family.</text>
</comment>
<evidence type="ECO:0000256" key="18">
    <source>
        <dbReference type="SAM" id="MobiDB-lite"/>
    </source>
</evidence>
<keyword evidence="13 17" id="KW-0238">DNA-binding</keyword>
<keyword evidence="12 17" id="KW-0239">DNA-directed DNA polymerase</keyword>
<evidence type="ECO:0000256" key="6">
    <source>
        <dbReference type="ARBA" id="ARBA00022679"/>
    </source>
</evidence>
<comment type="catalytic activity">
    <reaction evidence="16 17">
        <text>DNA(n) + a 2'-deoxyribonucleoside 5'-triphosphate = DNA(n+1) + diphosphate</text>
        <dbReference type="Rhea" id="RHEA:22508"/>
        <dbReference type="Rhea" id="RHEA-COMP:17339"/>
        <dbReference type="Rhea" id="RHEA-COMP:17340"/>
        <dbReference type="ChEBI" id="CHEBI:33019"/>
        <dbReference type="ChEBI" id="CHEBI:61560"/>
        <dbReference type="ChEBI" id="CHEBI:173112"/>
        <dbReference type="EC" id="2.7.7.7"/>
    </reaction>
</comment>
<dbReference type="AlphaFoldDB" id="A0A7C3FYN6"/>
<feature type="domain" description="UmuC" evidence="19">
    <location>
        <begin position="39"/>
        <end position="219"/>
    </location>
</feature>
<name>A0A7C3FYN6_9PROT</name>
<evidence type="ECO:0000256" key="9">
    <source>
        <dbReference type="ARBA" id="ARBA00022723"/>
    </source>
</evidence>
<dbReference type="FunFam" id="3.40.1170.60:FF:000001">
    <property type="entry name" value="DNA polymerase IV"/>
    <property type="match status" value="1"/>
</dbReference>
<comment type="cofactor">
    <cofactor evidence="17">
        <name>Mg(2+)</name>
        <dbReference type="ChEBI" id="CHEBI:18420"/>
    </cofactor>
    <text evidence="17">Binds 2 magnesium ions per subunit.</text>
</comment>
<dbReference type="PANTHER" id="PTHR11076">
    <property type="entry name" value="DNA REPAIR POLYMERASE UMUC / TRANSFERASE FAMILY MEMBER"/>
    <property type="match status" value="1"/>
</dbReference>
<dbReference type="InterPro" id="IPR022880">
    <property type="entry name" value="DNApol_IV"/>
</dbReference>
<dbReference type="PANTHER" id="PTHR11076:SF33">
    <property type="entry name" value="DNA POLYMERASE KAPPA"/>
    <property type="match status" value="1"/>
</dbReference>
<dbReference type="GO" id="GO:0000287">
    <property type="term" value="F:magnesium ion binding"/>
    <property type="evidence" value="ECO:0007669"/>
    <property type="project" value="UniProtKB-UniRule"/>
</dbReference>
<evidence type="ECO:0000256" key="13">
    <source>
        <dbReference type="ARBA" id="ARBA00023125"/>
    </source>
</evidence>
<evidence type="ECO:0000256" key="8">
    <source>
        <dbReference type="ARBA" id="ARBA00022705"/>
    </source>
</evidence>
<dbReference type="InterPro" id="IPR050116">
    <property type="entry name" value="DNA_polymerase-Y"/>
</dbReference>
<dbReference type="GO" id="GO:0006281">
    <property type="term" value="P:DNA repair"/>
    <property type="evidence" value="ECO:0007669"/>
    <property type="project" value="UniProtKB-UniRule"/>
</dbReference>
<keyword evidence="5 17" id="KW-0963">Cytoplasm</keyword>
<dbReference type="CDD" id="cd03586">
    <property type="entry name" value="PolY_Pol_IV_kappa"/>
    <property type="match status" value="1"/>
</dbReference>
<feature type="compositionally biased region" description="Basic and acidic residues" evidence="18">
    <location>
        <begin position="427"/>
        <end position="439"/>
    </location>
</feature>
<dbReference type="InterPro" id="IPR043128">
    <property type="entry name" value="Rev_trsase/Diguanyl_cyclase"/>
</dbReference>
<keyword evidence="6 17" id="KW-0808">Transferase</keyword>
<evidence type="ECO:0000313" key="20">
    <source>
        <dbReference type="EMBL" id="HFB54530.1"/>
    </source>
</evidence>
<evidence type="ECO:0000256" key="5">
    <source>
        <dbReference type="ARBA" id="ARBA00022490"/>
    </source>
</evidence>
<dbReference type="HAMAP" id="MF_01113">
    <property type="entry name" value="DNApol_IV"/>
    <property type="match status" value="1"/>
</dbReference>
<dbReference type="Gene3D" id="3.30.1490.100">
    <property type="entry name" value="DNA polymerase, Y-family, little finger domain"/>
    <property type="match status" value="1"/>
</dbReference>
<dbReference type="Gene3D" id="3.40.1170.60">
    <property type="match status" value="1"/>
</dbReference>
<comment type="caution">
    <text evidence="20">The sequence shown here is derived from an EMBL/GenBank/DDBJ whole genome shotgun (WGS) entry which is preliminary data.</text>
</comment>
<dbReference type="GO" id="GO:0009432">
    <property type="term" value="P:SOS response"/>
    <property type="evidence" value="ECO:0007669"/>
    <property type="project" value="TreeGrafter"/>
</dbReference>
<evidence type="ECO:0000256" key="4">
    <source>
        <dbReference type="ARBA" id="ARBA00022457"/>
    </source>
</evidence>
<dbReference type="InterPro" id="IPR036775">
    <property type="entry name" value="DNA_pol_Y-fam_lit_finger_sf"/>
</dbReference>
<dbReference type="NCBIfam" id="NF002751">
    <property type="entry name" value="PRK02794.1"/>
    <property type="match status" value="1"/>
</dbReference>
<dbReference type="GO" id="GO:0003684">
    <property type="term" value="F:damaged DNA binding"/>
    <property type="evidence" value="ECO:0007669"/>
    <property type="project" value="InterPro"/>
</dbReference>
<feature type="site" description="Substrate discrimination" evidence="17">
    <location>
        <position position="48"/>
    </location>
</feature>
<dbReference type="Gene3D" id="1.10.150.20">
    <property type="entry name" value="5' to 3' exonuclease, C-terminal subdomain"/>
    <property type="match status" value="1"/>
</dbReference>
<dbReference type="GO" id="GO:0006261">
    <property type="term" value="P:DNA-templated DNA replication"/>
    <property type="evidence" value="ECO:0007669"/>
    <property type="project" value="UniProtKB-UniRule"/>
</dbReference>
<dbReference type="InterPro" id="IPR043502">
    <property type="entry name" value="DNA/RNA_pol_sf"/>
</dbReference>
<dbReference type="SUPFAM" id="SSF100879">
    <property type="entry name" value="Lesion bypass DNA polymerase (Y-family), little finger domain"/>
    <property type="match status" value="1"/>
</dbReference>
<comment type="subunit">
    <text evidence="3 17">Monomer.</text>
</comment>